<dbReference type="AlphaFoldDB" id="A0AAV0SWU5"/>
<evidence type="ECO:0008006" key="4">
    <source>
        <dbReference type="Google" id="ProtNLM"/>
    </source>
</evidence>
<dbReference type="Proteomes" id="UP001159659">
    <property type="component" value="Unassembled WGS sequence"/>
</dbReference>
<evidence type="ECO:0000313" key="2">
    <source>
        <dbReference type="EMBL" id="CAI5709512.1"/>
    </source>
</evidence>
<evidence type="ECO:0000313" key="3">
    <source>
        <dbReference type="Proteomes" id="UP001159659"/>
    </source>
</evidence>
<feature type="region of interest" description="Disordered" evidence="1">
    <location>
        <begin position="89"/>
        <end position="148"/>
    </location>
</feature>
<organism evidence="2 3">
    <name type="scientific">Peronospora farinosa</name>
    <dbReference type="NCBI Taxonomy" id="134698"/>
    <lineage>
        <taxon>Eukaryota</taxon>
        <taxon>Sar</taxon>
        <taxon>Stramenopiles</taxon>
        <taxon>Oomycota</taxon>
        <taxon>Peronosporomycetes</taxon>
        <taxon>Peronosporales</taxon>
        <taxon>Peronosporaceae</taxon>
        <taxon>Peronospora</taxon>
    </lineage>
</organism>
<name>A0AAV0SWU5_9STRA</name>
<gene>
    <name evidence="2" type="ORF">PFR002_LOCUS2033</name>
</gene>
<reference evidence="2" key="1">
    <citation type="submission" date="2022-12" db="EMBL/GenBank/DDBJ databases">
        <authorList>
            <person name="Webb A."/>
        </authorList>
    </citation>
    <scope>NUCLEOTIDE SEQUENCE</scope>
    <source>
        <strain evidence="2">Pf2</strain>
    </source>
</reference>
<feature type="compositionally biased region" description="Acidic residues" evidence="1">
    <location>
        <begin position="94"/>
        <end position="105"/>
    </location>
</feature>
<dbReference type="EMBL" id="CANTFK010000222">
    <property type="protein sequence ID" value="CAI5709512.1"/>
    <property type="molecule type" value="Genomic_DNA"/>
</dbReference>
<accession>A0AAV0SWU5</accession>
<sequence length="191" mass="19367">MLPDPVVPGVALASAPQPPTSHQARRLAVQDPTSASPGPQARRLAAEDLAIVVSAPGRAAGMLPDPVVPGEALAAATARALGVAHGPSDLEGVLSDDEDALDDPVDAASPSEVLASVLPSPERAGGMLSERDEGASAQELSLPTHARPTASQQAPVLTVYAHNTAAFYCAVCVHTCRDLAALRRSSSHSAP</sequence>
<protein>
    <recommendedName>
        <fullName evidence="4">C2H2-type domain-containing protein</fullName>
    </recommendedName>
</protein>
<comment type="caution">
    <text evidence="2">The sequence shown here is derived from an EMBL/GenBank/DDBJ whole genome shotgun (WGS) entry which is preliminary data.</text>
</comment>
<feature type="region of interest" description="Disordered" evidence="1">
    <location>
        <begin position="1"/>
        <end position="41"/>
    </location>
</feature>
<proteinExistence type="predicted"/>
<evidence type="ECO:0000256" key="1">
    <source>
        <dbReference type="SAM" id="MobiDB-lite"/>
    </source>
</evidence>